<dbReference type="Proteomes" id="UP000182045">
    <property type="component" value="Unassembled WGS sequence"/>
</dbReference>
<dbReference type="AlphaFoldDB" id="A0A0P7WHE6"/>
<evidence type="ECO:0000313" key="5">
    <source>
        <dbReference type="EMBL" id="KPP89916.1"/>
    </source>
</evidence>
<dbReference type="EMBL" id="FBYC01000004">
    <property type="protein sequence ID" value="CUX80995.1"/>
    <property type="molecule type" value="Genomic_DNA"/>
</dbReference>
<dbReference type="GO" id="GO:0018845">
    <property type="term" value="F:2-hydroxychromene-2-carboxylate isomerase activity"/>
    <property type="evidence" value="ECO:0007669"/>
    <property type="project" value="UniProtKB-UniRule"/>
</dbReference>
<evidence type="ECO:0000313" key="4">
    <source>
        <dbReference type="EMBL" id="CUX80995.1"/>
    </source>
</evidence>
<dbReference type="CDD" id="cd03022">
    <property type="entry name" value="DsbA_HCCA_Iso"/>
    <property type="match status" value="1"/>
</dbReference>
<reference evidence="5 6" key="1">
    <citation type="submission" date="2015-09" db="EMBL/GenBank/DDBJ databases">
        <title>Identification and resolution of microdiversity through metagenomic sequencing of parallel consortia.</title>
        <authorList>
            <person name="Nelson W.C."/>
            <person name="Romine M.F."/>
            <person name="Lindemann S.R."/>
        </authorList>
    </citation>
    <scope>NUCLEOTIDE SEQUENCE [LARGE SCALE GENOMIC DNA]</scope>
    <source>
        <strain evidence="5">HL-91</strain>
    </source>
</reference>
<protein>
    <recommendedName>
        <fullName evidence="1">2-hydroxychromene-2-carboxylate isomerase</fullName>
        <ecNumber evidence="1">5.99.1.4</ecNumber>
    </recommendedName>
</protein>
<dbReference type="InterPro" id="IPR001853">
    <property type="entry name" value="DSBA-like_thioredoxin_dom"/>
</dbReference>
<dbReference type="InterPro" id="IPR036249">
    <property type="entry name" value="Thioredoxin-like_sf"/>
</dbReference>
<reference evidence="4 7" key="2">
    <citation type="submission" date="2016-01" db="EMBL/GenBank/DDBJ databases">
        <authorList>
            <person name="Varghese N."/>
        </authorList>
    </citation>
    <scope>NUCLEOTIDE SEQUENCE [LARGE SCALE GENOMIC DNA]</scope>
    <source>
        <strain evidence="4 7">HL-91</strain>
    </source>
</reference>
<feature type="domain" description="DSBA-like thioredoxin" evidence="3">
    <location>
        <begin position="3"/>
        <end position="194"/>
    </location>
</feature>
<dbReference type="SUPFAM" id="SSF52833">
    <property type="entry name" value="Thioredoxin-like"/>
    <property type="match status" value="1"/>
</dbReference>
<dbReference type="Gene3D" id="3.40.30.10">
    <property type="entry name" value="Glutaredoxin"/>
    <property type="match status" value="1"/>
</dbReference>
<evidence type="ECO:0000256" key="2">
    <source>
        <dbReference type="PIRSR" id="PIRSR006386-1"/>
    </source>
</evidence>
<dbReference type="GO" id="GO:0004602">
    <property type="term" value="F:glutathione peroxidase activity"/>
    <property type="evidence" value="ECO:0007669"/>
    <property type="project" value="TreeGrafter"/>
</dbReference>
<dbReference type="Proteomes" id="UP000050413">
    <property type="component" value="Unassembled WGS sequence"/>
</dbReference>
<proteinExistence type="inferred from homology"/>
<dbReference type="PANTHER" id="PTHR42943:SF2">
    <property type="entry name" value="GLUTATHIONE S-TRANSFERASE KAPPA 1"/>
    <property type="match status" value="1"/>
</dbReference>
<evidence type="ECO:0000256" key="1">
    <source>
        <dbReference type="PIRNR" id="PIRNR006386"/>
    </source>
</evidence>
<gene>
    <name evidence="4" type="ORF">Ga0058931_1455</name>
    <name evidence="5" type="ORF">HLUCCA05_07065</name>
</gene>
<organism evidence="5 6">
    <name type="scientific">Roseibaca calidilacus</name>
    <dbReference type="NCBI Taxonomy" id="1666912"/>
    <lineage>
        <taxon>Bacteria</taxon>
        <taxon>Pseudomonadati</taxon>
        <taxon>Pseudomonadota</taxon>
        <taxon>Alphaproteobacteria</taxon>
        <taxon>Rhodobacterales</taxon>
        <taxon>Paracoccaceae</taxon>
        <taxon>Roseinatronobacter</taxon>
    </lineage>
</organism>
<comment type="similarity">
    <text evidence="1">Belongs to the GST superfamily. NadH family.</text>
</comment>
<dbReference type="GO" id="GO:0004364">
    <property type="term" value="F:glutathione transferase activity"/>
    <property type="evidence" value="ECO:0007669"/>
    <property type="project" value="TreeGrafter"/>
</dbReference>
<dbReference type="PIRSF" id="PIRSF006386">
    <property type="entry name" value="HCCAis_GSTk"/>
    <property type="match status" value="1"/>
</dbReference>
<feature type="active site" description="Nucleophile" evidence="2">
    <location>
        <position position="12"/>
    </location>
</feature>
<evidence type="ECO:0000259" key="3">
    <source>
        <dbReference type="Pfam" id="PF01323"/>
    </source>
</evidence>
<dbReference type="RefSeq" id="WP_072245748.1">
    <property type="nucleotide sequence ID" value="NZ_FBYC01000004.1"/>
</dbReference>
<keyword evidence="7" id="KW-1185">Reference proteome</keyword>
<comment type="caution">
    <text evidence="5">The sequence shown here is derived from an EMBL/GenBank/DDBJ whole genome shotgun (WGS) entry which is preliminary data.</text>
</comment>
<dbReference type="EMBL" id="LJSG01000020">
    <property type="protein sequence ID" value="KPP89916.1"/>
    <property type="molecule type" value="Genomic_DNA"/>
</dbReference>
<dbReference type="STRING" id="1666912.Ga0058931_1455"/>
<name>A0A0P7WHE6_9RHOB</name>
<accession>A0A0P7WHE6</accession>
<dbReference type="EC" id="5.99.1.4" evidence="1"/>
<evidence type="ECO:0000313" key="6">
    <source>
        <dbReference type="Proteomes" id="UP000050413"/>
    </source>
</evidence>
<dbReference type="InterPro" id="IPR014440">
    <property type="entry name" value="HCCAis_GSTk"/>
</dbReference>
<evidence type="ECO:0000313" key="7">
    <source>
        <dbReference type="Proteomes" id="UP000182045"/>
    </source>
</evidence>
<dbReference type="GO" id="GO:1901170">
    <property type="term" value="P:naphthalene catabolic process"/>
    <property type="evidence" value="ECO:0007669"/>
    <property type="project" value="InterPro"/>
</dbReference>
<dbReference type="PANTHER" id="PTHR42943">
    <property type="entry name" value="GLUTATHIONE S-TRANSFERASE KAPPA"/>
    <property type="match status" value="1"/>
</dbReference>
<keyword evidence="1 5" id="KW-0413">Isomerase</keyword>
<dbReference type="OrthoDB" id="5244108at2"/>
<dbReference type="GO" id="GO:0006749">
    <property type="term" value="P:glutathione metabolic process"/>
    <property type="evidence" value="ECO:0007669"/>
    <property type="project" value="TreeGrafter"/>
</dbReference>
<dbReference type="InterPro" id="IPR051924">
    <property type="entry name" value="GST_Kappa/NadH"/>
</dbReference>
<dbReference type="InterPro" id="IPR044087">
    <property type="entry name" value="NahD-like"/>
</dbReference>
<sequence length="198" mass="21908">MSQIDYYLSPISPWTHLVGGRAARIARKAGVTLRYKPLDPMALFPRTGGQVLADRHDSRKAYRLQELDRWSRRLGVPLKLHPAHFPTNPAPAAYAIIAAQETGGGDIDALVTGLSRACWEDDRNIAEDDVIRDCLAKAGFDTGLAFSGMLQGAEIYPRNLEDAIEADVFGVPFFVVDEARFWGQDRLDFLADHLGVTL</sequence>
<comment type="catalytic activity">
    <reaction evidence="1">
        <text>2-hydroxychromene-2-carboxylate = (3E)-4-(2-hydroxyphenyl)-2-oxobut-3-enoate</text>
        <dbReference type="Rhea" id="RHEA:27401"/>
        <dbReference type="ChEBI" id="CHEBI:59350"/>
        <dbReference type="ChEBI" id="CHEBI:59353"/>
        <dbReference type="EC" id="5.99.1.4"/>
    </reaction>
</comment>
<dbReference type="Pfam" id="PF01323">
    <property type="entry name" value="DSBA"/>
    <property type="match status" value="1"/>
</dbReference>